<dbReference type="Gene3D" id="3.40.50.720">
    <property type="entry name" value="NAD(P)-binding Rossmann-like Domain"/>
    <property type="match status" value="1"/>
</dbReference>
<evidence type="ECO:0000256" key="1">
    <source>
        <dbReference type="ARBA" id="ARBA00023002"/>
    </source>
</evidence>
<sequence>MTAPPTCIGIIGAGNISSTYLEADRKFKNIYITKLADIDMNRAQVRAERYAKQAATVDELLADPEITIVVNLTVPAAHAPVALQALEAGKHVYNEKPLATTREDAQRMLALAKSKGLRIGGAPDTFLGGGLQTCRRLLDEGAIGQPVIAFARMLSCGMESWHPNPEFFFKPGGGPMFDMGPYYLTALVTLLGPARRVSGMTRITHPERTIASQPLYGKKIIVETPTLVSGLIEFGNGTIANIVTTFDVAEGYDIGLTLYGTAGTLQCPDPNGFGGPVRLKRKGDQDWRDVGIQHKWVTNSRGLGVADMAAAIQEGRPHRASAELTYHVLDLMHAFHDSAREGRHVALESTCDRPAPLPPDWP</sequence>
<proteinExistence type="predicted"/>
<dbReference type="EMBL" id="PGTN01000038">
    <property type="protein sequence ID" value="PJF47697.1"/>
    <property type="molecule type" value="Genomic_DNA"/>
</dbReference>
<dbReference type="GO" id="GO:0000166">
    <property type="term" value="F:nucleotide binding"/>
    <property type="evidence" value="ECO:0007669"/>
    <property type="project" value="InterPro"/>
</dbReference>
<dbReference type="InterPro" id="IPR036291">
    <property type="entry name" value="NAD(P)-bd_dom_sf"/>
</dbReference>
<dbReference type="SUPFAM" id="SSF55347">
    <property type="entry name" value="Glyceraldehyde-3-phosphate dehydrogenase-like, C-terminal domain"/>
    <property type="match status" value="1"/>
</dbReference>
<dbReference type="Pfam" id="PF22725">
    <property type="entry name" value="GFO_IDH_MocA_C3"/>
    <property type="match status" value="1"/>
</dbReference>
<evidence type="ECO:0000259" key="2">
    <source>
        <dbReference type="Pfam" id="PF01408"/>
    </source>
</evidence>
<dbReference type="Gene3D" id="3.30.360.10">
    <property type="entry name" value="Dihydrodipicolinate Reductase, domain 2"/>
    <property type="match status" value="1"/>
</dbReference>
<dbReference type="GO" id="GO:0016491">
    <property type="term" value="F:oxidoreductase activity"/>
    <property type="evidence" value="ECO:0007669"/>
    <property type="project" value="UniProtKB-KW"/>
</dbReference>
<accession>A0A2M8QD18</accession>
<dbReference type="AlphaFoldDB" id="A0A2M8QD18"/>
<dbReference type="InterPro" id="IPR050463">
    <property type="entry name" value="Gfo/Idh/MocA_oxidrdct_glycsds"/>
</dbReference>
<dbReference type="InterPro" id="IPR000683">
    <property type="entry name" value="Gfo/Idh/MocA-like_OxRdtase_N"/>
</dbReference>
<dbReference type="SUPFAM" id="SSF51735">
    <property type="entry name" value="NAD(P)-binding Rossmann-fold domains"/>
    <property type="match status" value="1"/>
</dbReference>
<name>A0A2M8QD18_9CHLR</name>
<dbReference type="InterPro" id="IPR055170">
    <property type="entry name" value="GFO_IDH_MocA-like_dom"/>
</dbReference>
<evidence type="ECO:0000313" key="5">
    <source>
        <dbReference type="Proteomes" id="UP000230790"/>
    </source>
</evidence>
<organism evidence="4 5">
    <name type="scientific">Candidatus Thermofonsia Clade 3 bacterium</name>
    <dbReference type="NCBI Taxonomy" id="2364212"/>
    <lineage>
        <taxon>Bacteria</taxon>
        <taxon>Bacillati</taxon>
        <taxon>Chloroflexota</taxon>
        <taxon>Candidatus Thermofontia</taxon>
        <taxon>Candidatus Thermofonsia Clade 3</taxon>
    </lineage>
</organism>
<protein>
    <submittedName>
        <fullName evidence="4">Oxidoreductase</fullName>
    </submittedName>
</protein>
<reference evidence="4 5" key="1">
    <citation type="submission" date="2017-11" db="EMBL/GenBank/DDBJ databases">
        <title>Evolution of Phototrophy in the Chloroflexi Phylum Driven by Horizontal Gene Transfer.</title>
        <authorList>
            <person name="Ward L.M."/>
            <person name="Hemp J."/>
            <person name="Shih P.M."/>
            <person name="Mcglynn S.E."/>
            <person name="Fischer W."/>
        </authorList>
    </citation>
    <scope>NUCLEOTIDE SEQUENCE [LARGE SCALE GENOMIC DNA]</scope>
    <source>
        <strain evidence="4">JP3_7</strain>
    </source>
</reference>
<keyword evidence="1" id="KW-0560">Oxidoreductase</keyword>
<dbReference type="PANTHER" id="PTHR43818">
    <property type="entry name" value="BCDNA.GH03377"/>
    <property type="match status" value="1"/>
</dbReference>
<feature type="domain" description="GFO/IDH/MocA-like oxidoreductase" evidence="3">
    <location>
        <begin position="132"/>
        <end position="265"/>
    </location>
</feature>
<gene>
    <name evidence="4" type="ORF">CUN48_07435</name>
</gene>
<dbReference type="Proteomes" id="UP000230790">
    <property type="component" value="Unassembled WGS sequence"/>
</dbReference>
<feature type="domain" description="Gfo/Idh/MocA-like oxidoreductase N-terminal" evidence="2">
    <location>
        <begin position="8"/>
        <end position="118"/>
    </location>
</feature>
<dbReference type="Pfam" id="PF01408">
    <property type="entry name" value="GFO_IDH_MocA"/>
    <property type="match status" value="1"/>
</dbReference>
<evidence type="ECO:0000259" key="3">
    <source>
        <dbReference type="Pfam" id="PF22725"/>
    </source>
</evidence>
<dbReference type="PANTHER" id="PTHR43818:SF11">
    <property type="entry name" value="BCDNA.GH03377"/>
    <property type="match status" value="1"/>
</dbReference>
<evidence type="ECO:0000313" key="4">
    <source>
        <dbReference type="EMBL" id="PJF47697.1"/>
    </source>
</evidence>
<comment type="caution">
    <text evidence="4">The sequence shown here is derived from an EMBL/GenBank/DDBJ whole genome shotgun (WGS) entry which is preliminary data.</text>
</comment>